<dbReference type="InterPro" id="IPR006145">
    <property type="entry name" value="PsdUridine_synth_RsuA/RluA"/>
</dbReference>
<feature type="compositionally biased region" description="Basic and acidic residues" evidence="2">
    <location>
        <begin position="26"/>
        <end position="42"/>
    </location>
</feature>
<gene>
    <name evidence="4" type="ORF">PPERSA_03708</name>
</gene>
<dbReference type="AlphaFoldDB" id="A0A0V0QG65"/>
<reference evidence="4 5" key="1">
    <citation type="journal article" date="2015" name="Sci. Rep.">
        <title>Genome of the facultative scuticociliatosis pathogen Pseudocohnilembus persalinus provides insight into its virulence through horizontal gene transfer.</title>
        <authorList>
            <person name="Xiong J."/>
            <person name="Wang G."/>
            <person name="Cheng J."/>
            <person name="Tian M."/>
            <person name="Pan X."/>
            <person name="Warren A."/>
            <person name="Jiang C."/>
            <person name="Yuan D."/>
            <person name="Miao W."/>
        </authorList>
    </citation>
    <scope>NUCLEOTIDE SEQUENCE [LARGE SCALE GENOMIC DNA]</scope>
    <source>
        <strain evidence="4">36N120E</strain>
    </source>
</reference>
<dbReference type="EMBL" id="LDAU01000175">
    <property type="protein sequence ID" value="KRX01204.1"/>
    <property type="molecule type" value="Genomic_DNA"/>
</dbReference>
<dbReference type="InterPro" id="IPR020103">
    <property type="entry name" value="PsdUridine_synth_cat_dom_sf"/>
</dbReference>
<dbReference type="Gene3D" id="3.30.2350.10">
    <property type="entry name" value="Pseudouridine synthase"/>
    <property type="match status" value="1"/>
</dbReference>
<evidence type="ECO:0000313" key="5">
    <source>
        <dbReference type="Proteomes" id="UP000054937"/>
    </source>
</evidence>
<feature type="compositionally biased region" description="Basic and acidic residues" evidence="2">
    <location>
        <begin position="416"/>
        <end position="425"/>
    </location>
</feature>
<feature type="domain" description="Pseudouridine synthase RsuA/RluA-like" evidence="3">
    <location>
        <begin position="148"/>
        <end position="309"/>
    </location>
</feature>
<proteinExistence type="predicted"/>
<protein>
    <submittedName>
        <fullName evidence="4">Pseudouridine synthase, catalytic domain</fullName>
    </submittedName>
</protein>
<dbReference type="Proteomes" id="UP000054937">
    <property type="component" value="Unassembled WGS sequence"/>
</dbReference>
<name>A0A0V0QG65_PSEPJ</name>
<dbReference type="InterPro" id="IPR006224">
    <property type="entry name" value="PsdUridine_synth_RluA-like_CS"/>
</dbReference>
<keyword evidence="5" id="KW-1185">Reference proteome</keyword>
<dbReference type="GO" id="GO:0000455">
    <property type="term" value="P:enzyme-directed rRNA pseudouridine synthesis"/>
    <property type="evidence" value="ECO:0007669"/>
    <property type="project" value="TreeGrafter"/>
</dbReference>
<evidence type="ECO:0000256" key="2">
    <source>
        <dbReference type="SAM" id="MobiDB-lite"/>
    </source>
</evidence>
<accession>A0A0V0QG65</accession>
<dbReference type="GO" id="GO:0003723">
    <property type="term" value="F:RNA binding"/>
    <property type="evidence" value="ECO:0007669"/>
    <property type="project" value="UniProtKB-KW"/>
</dbReference>
<organism evidence="4 5">
    <name type="scientific">Pseudocohnilembus persalinus</name>
    <name type="common">Ciliate</name>
    <dbReference type="NCBI Taxonomy" id="266149"/>
    <lineage>
        <taxon>Eukaryota</taxon>
        <taxon>Sar</taxon>
        <taxon>Alveolata</taxon>
        <taxon>Ciliophora</taxon>
        <taxon>Intramacronucleata</taxon>
        <taxon>Oligohymenophorea</taxon>
        <taxon>Scuticociliatia</taxon>
        <taxon>Philasterida</taxon>
        <taxon>Pseudocohnilembidae</taxon>
        <taxon>Pseudocohnilembus</taxon>
    </lineage>
</organism>
<comment type="caution">
    <text evidence="4">The sequence shown here is derived from an EMBL/GenBank/DDBJ whole genome shotgun (WGS) entry which is preliminary data.</text>
</comment>
<evidence type="ECO:0000259" key="3">
    <source>
        <dbReference type="Pfam" id="PF00849"/>
    </source>
</evidence>
<feature type="region of interest" description="Disordered" evidence="2">
    <location>
        <begin position="1"/>
        <end position="42"/>
    </location>
</feature>
<dbReference type="OrthoDB" id="424794at2759"/>
<dbReference type="Pfam" id="PF00849">
    <property type="entry name" value="PseudoU_synth_2"/>
    <property type="match status" value="1"/>
</dbReference>
<dbReference type="OMA" id="HATTRVE"/>
<dbReference type="PANTHER" id="PTHR21600:SF40">
    <property type="entry name" value="PSEUDOURIDYLATE SYNTHASE RPUSD2"/>
    <property type="match status" value="1"/>
</dbReference>
<evidence type="ECO:0000256" key="1">
    <source>
        <dbReference type="PROSITE-ProRule" id="PRU00182"/>
    </source>
</evidence>
<keyword evidence="1" id="KW-0694">RNA-binding</keyword>
<dbReference type="InterPro" id="IPR050188">
    <property type="entry name" value="RluA_PseudoU_synthase"/>
</dbReference>
<dbReference type="SUPFAM" id="SSF55120">
    <property type="entry name" value="Pseudouridine synthase"/>
    <property type="match status" value="1"/>
</dbReference>
<dbReference type="PROSITE" id="PS50889">
    <property type="entry name" value="S4"/>
    <property type="match status" value="1"/>
</dbReference>
<feature type="compositionally biased region" description="Low complexity" evidence="2">
    <location>
        <begin position="426"/>
        <end position="441"/>
    </location>
</feature>
<dbReference type="InParanoid" id="A0A0V0QG65"/>
<feature type="region of interest" description="Disordered" evidence="2">
    <location>
        <begin position="408"/>
        <end position="441"/>
    </location>
</feature>
<feature type="compositionally biased region" description="Low complexity" evidence="2">
    <location>
        <begin position="1"/>
        <end position="18"/>
    </location>
</feature>
<dbReference type="GO" id="GO:0009982">
    <property type="term" value="F:pseudouridine synthase activity"/>
    <property type="evidence" value="ECO:0007669"/>
    <property type="project" value="InterPro"/>
</dbReference>
<evidence type="ECO:0000313" key="4">
    <source>
        <dbReference type="EMBL" id="KRX01204.1"/>
    </source>
</evidence>
<sequence>MDPEQAQAIQQLQKQFQKQNKKKQMKEKNKKQPEKYQRTKETQHKIKPEFLTVNPFKFVKKYKYKFDTYCKKRWRGLKLVDVLTKEFSSFSQQYYIQAVEAGNITINKQKVDKDYVFQPSDFMEHYTIRLEPPVLNILPEIIYEDDKLLIVNKPPSMLCHPGAGSNFNTLQGLLIHELNQPENIIFINRLDKYTSGLVLLSKVKFDSVNYHLQGIEEKEKKYLARVFGNFPDSDDQNQEYIKVDKAIYCDDNKLFHFGTCEPEDEEKLQAKKSETHFKKIWYDEKSNTSLVECIPLTGRTHQIRVHLSSIGYPILNDLHYGGKYVGNLIVNHFWPEVYQNKDFNTIKYTDADPESLKEFDEFDKVQKSQELTEEQIKHQLQLKSVLQGLKTQSDIMNDYRKQCEEANISNQNLKRQKLEENEENKNQQNQKPQENENNIQNNQVNKKVAEKIEEKNQISVDKINQQNAENGQKLQEQQLQKNENINNNNNINNDNNNTVQSQEITQDTDRKNDDIQWSFRDHVLELYLHSYQYRVGDKNFKTSLPYWADKDLQFLEGFK</sequence>
<dbReference type="PROSITE" id="PS01129">
    <property type="entry name" value="PSI_RLU"/>
    <property type="match status" value="1"/>
</dbReference>
<dbReference type="PANTHER" id="PTHR21600">
    <property type="entry name" value="MITOCHONDRIAL RNA PSEUDOURIDINE SYNTHASE"/>
    <property type="match status" value="1"/>
</dbReference>